<gene>
    <name evidence="1" type="ORF">ACFYKT_16820</name>
</gene>
<keyword evidence="2" id="KW-1185">Reference proteome</keyword>
<organism evidence="1 2">
    <name type="scientific">Cytobacillus mangrovibacter</name>
    <dbReference type="NCBI Taxonomy" id="3299024"/>
    <lineage>
        <taxon>Bacteria</taxon>
        <taxon>Bacillati</taxon>
        <taxon>Bacillota</taxon>
        <taxon>Bacilli</taxon>
        <taxon>Bacillales</taxon>
        <taxon>Bacillaceae</taxon>
        <taxon>Cytobacillus</taxon>
    </lineage>
</organism>
<accession>A0ABW6K1I2</accession>
<dbReference type="EMBL" id="JBIACJ010000009">
    <property type="protein sequence ID" value="MFE8698007.1"/>
    <property type="molecule type" value="Genomic_DNA"/>
</dbReference>
<dbReference type="RefSeq" id="WP_389221987.1">
    <property type="nucleotide sequence ID" value="NZ_JBIACJ010000009.1"/>
</dbReference>
<dbReference type="Pfam" id="PF13814">
    <property type="entry name" value="Replic_Relax"/>
    <property type="match status" value="1"/>
</dbReference>
<protein>
    <submittedName>
        <fullName evidence="1">Replication-relaxation family protein</fullName>
    </submittedName>
</protein>
<dbReference type="Proteomes" id="UP001601058">
    <property type="component" value="Unassembled WGS sequence"/>
</dbReference>
<proteinExistence type="predicted"/>
<reference evidence="1 2" key="1">
    <citation type="submission" date="2024-08" db="EMBL/GenBank/DDBJ databases">
        <title>Two novel Cytobacillus novel species.</title>
        <authorList>
            <person name="Liu G."/>
        </authorList>
    </citation>
    <scope>NUCLEOTIDE SEQUENCE [LARGE SCALE GENOMIC DNA]</scope>
    <source>
        <strain evidence="1 2">FJAT-53684</strain>
    </source>
</reference>
<comment type="caution">
    <text evidence="1">The sequence shown here is derived from an EMBL/GenBank/DDBJ whole genome shotgun (WGS) entry which is preliminary data.</text>
</comment>
<sequence length="189" mass="22552">MKNQKRVEEILLSLKKCDFLSREQLQRMHKLGQDRNAQRVLSNMKEYLSHFLENKMKIYYLNAAGREMVQAEKKRTKNVQVNHYLMRNDLYIVKGRPSTWKNEVKISVNDISLIADAAFISNKLHHFIEIDYKQSMAKNIQKIKRYKKLSTSNPQFALIWVTITPYRKKKLQQLCEGLSTKIYLWEDLK</sequence>
<evidence type="ECO:0000313" key="2">
    <source>
        <dbReference type="Proteomes" id="UP001601058"/>
    </source>
</evidence>
<evidence type="ECO:0000313" key="1">
    <source>
        <dbReference type="EMBL" id="MFE8698007.1"/>
    </source>
</evidence>
<name>A0ABW6K1I2_9BACI</name>
<dbReference type="InterPro" id="IPR025855">
    <property type="entry name" value="Replic_Relax"/>
</dbReference>